<dbReference type="InterPro" id="IPR000008">
    <property type="entry name" value="C2_dom"/>
</dbReference>
<dbReference type="Pfam" id="PF00616">
    <property type="entry name" value="RasGAP"/>
    <property type="match status" value="1"/>
</dbReference>
<dbReference type="OrthoDB" id="775356at2759"/>
<dbReference type="InterPro" id="IPR023152">
    <property type="entry name" value="RasGAP_CS"/>
</dbReference>
<evidence type="ECO:0000259" key="4">
    <source>
        <dbReference type="PROSITE" id="PS50018"/>
    </source>
</evidence>
<protein>
    <recommendedName>
        <fullName evidence="7">Ras-GAP domain-containing protein</fullName>
    </recommendedName>
</protein>
<accession>A0A7H9B2C5</accession>
<dbReference type="SUPFAM" id="SSF48350">
    <property type="entry name" value="GTPase activation domain, GAP"/>
    <property type="match status" value="1"/>
</dbReference>
<keyword evidence="1" id="KW-0343">GTPase activation</keyword>
<dbReference type="SMART" id="SM00323">
    <property type="entry name" value="RasGAP"/>
    <property type="match status" value="1"/>
</dbReference>
<sequence>MGNADLLHKATERSFSSNTMELRTILSGVQTYNGTFKGQVQWCESLVEGHWRLQHLEITEHGSLRYRLDSATLTSSCIEDDTFIFENVRTKAIIEHLQSCVLQLIEGNEDSLPTIKVELKAQQAQYLRVEDPSTFESLFFSLLWWSALKPEGVFSKTLLKAPSAPEERNPTKLLVSQLFVYGPLPQSKNIGVLQLSRPSFFSETDAEEGWFPAMGVLKSNGILDLHLQSDGSLIYSFDITILTRSEIRLVDSSLNCDNFLFMGVLPKLREQLNLSSACRFILNGRTQRRSSGVVFKFPLTIDVEDWIVALKSFALAESISLIGSHDSNRLRVSNRFKVSIIEGSFTRSDLMPHSPTLYVECLLWDRIWARTPIVSGSFTPFWREEFMFHESTRIDKLRIEIKEKGSQKNRTDKTIGVIELSQESICDGSLSKETRLPVLSPQDKKIKIGTLCIKITSSLNFVLPSVNFTTFERILSEDCHRSLANYVNDSSFAYDFKFEDFAMVLLDIFQAIGKENAWLSALIDRELVDVDGSITRNTINNKTSSHIYSTLFRGNSALTKSMEKYFYRIGKEYLDNSIGSILRQIVYDRISCEVDPSRIDEPDPERKRKILEKNRETLLNLVESIWVTIYKTSNDLPMSIKTQMKTFRTKVELICMGENSNTIVHCVSSLLFLRFFCPVILNPKLFDFVRSHLDDTPRRTLTLVSKVLLNLSIVTYFGKKEPYMVELNDFIGAHKEEVLDYVDKVTQKKLDFSPKTLKLSSSLSRPKLTMNEDCLIDLPSNPYLIDRYLRETELFTALATVATERDGDPKILQSVSIEQITKNVAHLEVSSEHKVLDIGELEFEKITNNNTEVFGSDLMKYLEKENSSSPVPNEYLQQSFKDDSARMKVLEQESILLINRSEHLKQVFSDYEIPAQEIKERVNHTQYLIKNSYYNKDLKVFVDGNAKFDKNEAHKRLFDLTTGRCPLLESLIPDPRIEYAEGSSASSSWNSPSVKTRGFSRLKSTKIQRKLTKSSEDTKRQESTSVIKRWFKRGT</sequence>
<dbReference type="GO" id="GO:0007165">
    <property type="term" value="P:signal transduction"/>
    <property type="evidence" value="ECO:0007669"/>
    <property type="project" value="UniProtKB-ARBA"/>
</dbReference>
<dbReference type="AlphaFoldDB" id="A0A7H9B2C5"/>
<keyword evidence="6" id="KW-1185">Reference proteome</keyword>
<name>A0A7H9B2C5_ZYGMR</name>
<dbReference type="InterPro" id="IPR039360">
    <property type="entry name" value="Ras_GTPase"/>
</dbReference>
<evidence type="ECO:0000313" key="5">
    <source>
        <dbReference type="EMBL" id="QLG72643.1"/>
    </source>
</evidence>
<dbReference type="PANTHER" id="PTHR10194:SF60">
    <property type="entry name" value="RAS GTPASE-ACTIVATING PROTEIN RASKOL"/>
    <property type="match status" value="1"/>
</dbReference>
<dbReference type="EMBL" id="CP058607">
    <property type="protein sequence ID" value="QLG72643.1"/>
    <property type="molecule type" value="Genomic_DNA"/>
</dbReference>
<dbReference type="InterPro" id="IPR001936">
    <property type="entry name" value="RasGAP_dom"/>
</dbReference>
<proteinExistence type="predicted"/>
<dbReference type="Pfam" id="PF00168">
    <property type="entry name" value="C2"/>
    <property type="match status" value="1"/>
</dbReference>
<gene>
    <name evidence="5" type="ORF">HG535_0D03510</name>
</gene>
<dbReference type="Proteomes" id="UP000509704">
    <property type="component" value="Chromosome 4"/>
</dbReference>
<dbReference type="Gene3D" id="2.60.40.150">
    <property type="entry name" value="C2 domain"/>
    <property type="match status" value="1"/>
</dbReference>
<feature type="domain" description="Ras-GAP" evidence="4">
    <location>
        <begin position="497"/>
        <end position="713"/>
    </location>
</feature>
<evidence type="ECO:0008006" key="7">
    <source>
        <dbReference type="Google" id="ProtNLM"/>
    </source>
</evidence>
<dbReference type="InterPro" id="IPR008936">
    <property type="entry name" value="Rho_GTPase_activation_prot"/>
</dbReference>
<dbReference type="SMART" id="SM00239">
    <property type="entry name" value="C2"/>
    <property type="match status" value="1"/>
</dbReference>
<dbReference type="GeneID" id="59236367"/>
<dbReference type="SUPFAM" id="SSF49562">
    <property type="entry name" value="C2 domain (Calcium/lipid-binding domain, CaLB)"/>
    <property type="match status" value="1"/>
</dbReference>
<feature type="domain" description="C2" evidence="3">
    <location>
        <begin position="317"/>
        <end position="438"/>
    </location>
</feature>
<feature type="region of interest" description="Disordered" evidence="2">
    <location>
        <begin position="981"/>
        <end position="1000"/>
    </location>
</feature>
<feature type="compositionally biased region" description="Low complexity" evidence="2">
    <location>
        <begin position="983"/>
        <end position="993"/>
    </location>
</feature>
<dbReference type="KEGG" id="zmk:HG535_0D03510"/>
<dbReference type="CDD" id="cd00030">
    <property type="entry name" value="C2"/>
    <property type="match status" value="1"/>
</dbReference>
<dbReference type="PANTHER" id="PTHR10194">
    <property type="entry name" value="RAS GTPASE-ACTIVATING PROTEINS"/>
    <property type="match status" value="1"/>
</dbReference>
<dbReference type="RefSeq" id="XP_037144371.1">
    <property type="nucleotide sequence ID" value="XM_037288476.1"/>
</dbReference>
<dbReference type="PROSITE" id="PS50018">
    <property type="entry name" value="RAS_GTPASE_ACTIV_2"/>
    <property type="match status" value="1"/>
</dbReference>
<dbReference type="GO" id="GO:0005096">
    <property type="term" value="F:GTPase activator activity"/>
    <property type="evidence" value="ECO:0007669"/>
    <property type="project" value="UniProtKB-KW"/>
</dbReference>
<reference evidence="5 6" key="1">
    <citation type="submission" date="2020-07" db="EMBL/GenBank/DDBJ databases">
        <title>The yeast mating-type switching endonuclease HO is a domesticated member of an unorthodox homing genetic element family.</title>
        <authorList>
            <person name="Coughlan A.Y."/>
            <person name="Lombardi L."/>
            <person name="Braun-Galleani S."/>
            <person name="Martos A.R."/>
            <person name="Galeote V."/>
            <person name="Bigey F."/>
            <person name="Dequin S."/>
            <person name="Byrne K.P."/>
            <person name="Wolfe K.H."/>
        </authorList>
    </citation>
    <scope>NUCLEOTIDE SEQUENCE [LARGE SCALE GENOMIC DNA]</scope>
    <source>
        <strain evidence="5 6">NRRL Y-6702</strain>
    </source>
</reference>
<dbReference type="PROSITE" id="PS50004">
    <property type="entry name" value="C2"/>
    <property type="match status" value="1"/>
</dbReference>
<dbReference type="InterPro" id="IPR035892">
    <property type="entry name" value="C2_domain_sf"/>
</dbReference>
<dbReference type="CDD" id="cd05137">
    <property type="entry name" value="RasGAP_CLA2_BUD2"/>
    <property type="match status" value="1"/>
</dbReference>
<evidence type="ECO:0000259" key="3">
    <source>
        <dbReference type="PROSITE" id="PS50004"/>
    </source>
</evidence>
<evidence type="ECO:0000256" key="1">
    <source>
        <dbReference type="ARBA" id="ARBA00022468"/>
    </source>
</evidence>
<evidence type="ECO:0000256" key="2">
    <source>
        <dbReference type="SAM" id="MobiDB-lite"/>
    </source>
</evidence>
<evidence type="ECO:0000313" key="6">
    <source>
        <dbReference type="Proteomes" id="UP000509704"/>
    </source>
</evidence>
<organism evidence="5 6">
    <name type="scientific">Zygotorulaspora mrakii</name>
    <name type="common">Zygosaccharomyces mrakii</name>
    <dbReference type="NCBI Taxonomy" id="42260"/>
    <lineage>
        <taxon>Eukaryota</taxon>
        <taxon>Fungi</taxon>
        <taxon>Dikarya</taxon>
        <taxon>Ascomycota</taxon>
        <taxon>Saccharomycotina</taxon>
        <taxon>Saccharomycetes</taxon>
        <taxon>Saccharomycetales</taxon>
        <taxon>Saccharomycetaceae</taxon>
        <taxon>Zygotorulaspora</taxon>
    </lineage>
</organism>
<dbReference type="PROSITE" id="PS00509">
    <property type="entry name" value="RAS_GTPASE_ACTIV_1"/>
    <property type="match status" value="1"/>
</dbReference>
<dbReference type="Gene3D" id="1.10.506.10">
    <property type="entry name" value="GTPase Activation - p120gap, domain 1"/>
    <property type="match status" value="1"/>
</dbReference>